<accession>A0A0N1IBB6</accession>
<evidence type="ECO:0000313" key="1">
    <source>
        <dbReference type="EMBL" id="KPJ01136.1"/>
    </source>
</evidence>
<gene>
    <name evidence="1" type="ORF">RR46_00901</name>
</gene>
<keyword evidence="2" id="KW-1185">Reference proteome</keyword>
<reference evidence="1 2" key="1">
    <citation type="journal article" date="2015" name="Nat. Commun.">
        <title>Outbred genome sequencing and CRISPR/Cas9 gene editing in butterflies.</title>
        <authorList>
            <person name="Li X."/>
            <person name="Fan D."/>
            <person name="Zhang W."/>
            <person name="Liu G."/>
            <person name="Zhang L."/>
            <person name="Zhao L."/>
            <person name="Fang X."/>
            <person name="Chen L."/>
            <person name="Dong Y."/>
            <person name="Chen Y."/>
            <person name="Ding Y."/>
            <person name="Zhao R."/>
            <person name="Feng M."/>
            <person name="Zhu Y."/>
            <person name="Feng Y."/>
            <person name="Jiang X."/>
            <person name="Zhu D."/>
            <person name="Xiang H."/>
            <person name="Feng X."/>
            <person name="Li S."/>
            <person name="Wang J."/>
            <person name="Zhang G."/>
            <person name="Kronforst M.R."/>
            <person name="Wang W."/>
        </authorList>
    </citation>
    <scope>NUCLEOTIDE SEQUENCE [LARGE SCALE GENOMIC DNA]</scope>
    <source>
        <strain evidence="1">Ya'a_city_454_Px</strain>
        <tissue evidence="1">Whole body</tissue>
    </source>
</reference>
<dbReference type="EMBL" id="KQ459388">
    <property type="protein sequence ID" value="KPJ01136.1"/>
    <property type="molecule type" value="Genomic_DNA"/>
</dbReference>
<protein>
    <submittedName>
        <fullName evidence="1">Uncharacterized protein</fullName>
    </submittedName>
</protein>
<sequence length="73" mass="8067">MFATTSRQQPNIEGSVPLYLTAVPTANTKDLPDIVQRPAECAASPEHCHSIHYYDDSPVYVCCVVTPRHLPTI</sequence>
<name>A0A0N1IBB6_PAPXU</name>
<evidence type="ECO:0000313" key="2">
    <source>
        <dbReference type="Proteomes" id="UP000053268"/>
    </source>
</evidence>
<organism evidence="1 2">
    <name type="scientific">Papilio xuthus</name>
    <name type="common">Asian swallowtail butterfly</name>
    <dbReference type="NCBI Taxonomy" id="66420"/>
    <lineage>
        <taxon>Eukaryota</taxon>
        <taxon>Metazoa</taxon>
        <taxon>Ecdysozoa</taxon>
        <taxon>Arthropoda</taxon>
        <taxon>Hexapoda</taxon>
        <taxon>Insecta</taxon>
        <taxon>Pterygota</taxon>
        <taxon>Neoptera</taxon>
        <taxon>Endopterygota</taxon>
        <taxon>Lepidoptera</taxon>
        <taxon>Glossata</taxon>
        <taxon>Ditrysia</taxon>
        <taxon>Papilionoidea</taxon>
        <taxon>Papilionidae</taxon>
        <taxon>Papilioninae</taxon>
        <taxon>Papilio</taxon>
    </lineage>
</organism>
<proteinExistence type="predicted"/>
<dbReference type="AlphaFoldDB" id="A0A0N1IBB6"/>
<dbReference type="Proteomes" id="UP000053268">
    <property type="component" value="Unassembled WGS sequence"/>
</dbReference>